<dbReference type="STRING" id="483218.BACPEC_01210"/>
<keyword evidence="7 9" id="KW-0472">Membrane</keyword>
<evidence type="ECO:0000256" key="3">
    <source>
        <dbReference type="ARBA" id="ARBA00022448"/>
    </source>
</evidence>
<dbReference type="HOGENOM" id="CLU_544760_0_0_9"/>
<dbReference type="NCBIfam" id="TIGR00969">
    <property type="entry name" value="3a0106s02"/>
    <property type="match status" value="1"/>
</dbReference>
<dbReference type="AlphaFoldDB" id="B7ARA0"/>
<dbReference type="Gene3D" id="1.10.3720.10">
    <property type="entry name" value="MetI-like"/>
    <property type="match status" value="1"/>
</dbReference>
<evidence type="ECO:0008006" key="14">
    <source>
        <dbReference type="Google" id="ProtNLM"/>
    </source>
</evidence>
<comment type="subunit">
    <text evidence="2">The complex is composed of two ATP-binding proteins (CysA), two transmembrane proteins (CysT and CysW) and a solute-binding protein (CysP).</text>
</comment>
<keyword evidence="6" id="KW-0764">Sulfate transport</keyword>
<dbReference type="CDD" id="cd06261">
    <property type="entry name" value="TM_PBP2"/>
    <property type="match status" value="1"/>
</dbReference>
<dbReference type="InterPro" id="IPR028082">
    <property type="entry name" value="Peripla_BP_I"/>
</dbReference>
<evidence type="ECO:0000256" key="9">
    <source>
        <dbReference type="SAM" id="Phobius"/>
    </source>
</evidence>
<dbReference type="SUPFAM" id="SSF53822">
    <property type="entry name" value="Periplasmic binding protein-like I"/>
    <property type="match status" value="1"/>
</dbReference>
<dbReference type="GO" id="GO:0005886">
    <property type="term" value="C:plasma membrane"/>
    <property type="evidence" value="ECO:0007669"/>
    <property type="project" value="TreeGrafter"/>
</dbReference>
<feature type="domain" description="ABC transmembrane type-1" evidence="10">
    <location>
        <begin position="285"/>
        <end position="488"/>
    </location>
</feature>
<keyword evidence="13" id="KW-1185">Reference proteome</keyword>
<dbReference type="eggNOG" id="COG4208">
    <property type="taxonomic scope" value="Bacteria"/>
</dbReference>
<dbReference type="CDD" id="cd01392">
    <property type="entry name" value="HTH_LacI"/>
    <property type="match status" value="1"/>
</dbReference>
<sequence length="500" mass="55905">MSIKKIAQMTGASVSTVSRVLNNPDYKCQDSKLRDRIWKAAVEINYVPNEAARSLKKGGNADGPKNYYINILLTRSDSSHSDPFFDELLRVIESEIHKNSCILSRVWYNSTFSDDRRAAREKADRLADEMYEQTGDRCDGLIIIGRCSKDALKKLKAAFKNVVSVNRNSTNYEVDEVLCDGRKIASMAIEHLLKLGHSNIAYVGNIRNEARFEGYMEAMRKHDIEVLPELIFDTDQTESHGYEVMENVLKSEERPTAFYCANDITAVGMIKCLKAVIDRYAVKSILLTVEVTLITVTVNTIFGIFAAWVITKYRFRVKKVLSALIDLPLTISPIIAGLIFVLTFGRNSILYPLLTSLGIKIIFAVPGIVLATIFVTFPFISRELIPVMTAAGTDEEEAAALMGAGFFRIFTQITLPDIKWALMYGIVLCSARAMGEFGAVSILSGHLRGRTNTMPLHIEVTYQAFDFTGAFAMSAILVVMALVILVIRNILEYRGRRNDL</sequence>
<dbReference type="Gene3D" id="1.10.260.40">
    <property type="entry name" value="lambda repressor-like DNA-binding domains"/>
    <property type="match status" value="1"/>
</dbReference>
<dbReference type="Pfam" id="PF00528">
    <property type="entry name" value="BPD_transp_1"/>
    <property type="match status" value="1"/>
</dbReference>
<dbReference type="GO" id="GO:0003677">
    <property type="term" value="F:DNA binding"/>
    <property type="evidence" value="ECO:0007669"/>
    <property type="project" value="InterPro"/>
</dbReference>
<keyword evidence="4 9" id="KW-0812">Transmembrane</keyword>
<dbReference type="EMBL" id="ABVQ01000035">
    <property type="protein sequence ID" value="EEC58222.1"/>
    <property type="molecule type" value="Genomic_DNA"/>
</dbReference>
<dbReference type="Proteomes" id="UP000003136">
    <property type="component" value="Unassembled WGS sequence"/>
</dbReference>
<dbReference type="InterPro" id="IPR010982">
    <property type="entry name" value="Lambda_DNA-bd_dom_sf"/>
</dbReference>
<feature type="transmembrane region" description="Helical" evidence="9">
    <location>
        <begin position="285"/>
        <end position="311"/>
    </location>
</feature>
<evidence type="ECO:0000256" key="4">
    <source>
        <dbReference type="ARBA" id="ARBA00022692"/>
    </source>
</evidence>
<keyword evidence="3" id="KW-0813">Transport</keyword>
<dbReference type="Pfam" id="PF00356">
    <property type="entry name" value="LacI"/>
    <property type="match status" value="1"/>
</dbReference>
<feature type="transmembrane region" description="Helical" evidence="9">
    <location>
        <begin position="323"/>
        <end position="345"/>
    </location>
</feature>
<evidence type="ECO:0000256" key="8">
    <source>
        <dbReference type="ARBA" id="ARBA00025323"/>
    </source>
</evidence>
<reference evidence="12 13" key="2">
    <citation type="submission" date="2008-11" db="EMBL/GenBank/DDBJ databases">
        <authorList>
            <person name="Fulton L."/>
            <person name="Clifton S."/>
            <person name="Fulton B."/>
            <person name="Xu J."/>
            <person name="Minx P."/>
            <person name="Pepin K.H."/>
            <person name="Johnson M."/>
            <person name="Bhonagiri V."/>
            <person name="Nash W.E."/>
            <person name="Mardis E.R."/>
            <person name="Wilson R.K."/>
        </authorList>
    </citation>
    <scope>NUCLEOTIDE SEQUENCE [LARGE SCALE GENOMIC DNA]</scope>
    <source>
        <strain evidence="12 13">ATCC 43243</strain>
    </source>
</reference>
<dbReference type="GO" id="GO:0015419">
    <property type="term" value="F:ABC-type sulfate transporter activity"/>
    <property type="evidence" value="ECO:0007669"/>
    <property type="project" value="InterPro"/>
</dbReference>
<dbReference type="SMART" id="SM00354">
    <property type="entry name" value="HTH_LACI"/>
    <property type="match status" value="1"/>
</dbReference>
<dbReference type="PANTHER" id="PTHR30406:SF1">
    <property type="entry name" value="SULFATE TRANSPORT SYSTEM PERMEASE PROTEIN CYSW"/>
    <property type="match status" value="1"/>
</dbReference>
<dbReference type="GO" id="GO:0006355">
    <property type="term" value="P:regulation of DNA-templated transcription"/>
    <property type="evidence" value="ECO:0007669"/>
    <property type="project" value="InterPro"/>
</dbReference>
<dbReference type="InterPro" id="IPR005667">
    <property type="entry name" value="Sulph_transpt2"/>
</dbReference>
<keyword evidence="5 9" id="KW-1133">Transmembrane helix</keyword>
<dbReference type="SUPFAM" id="SSF161098">
    <property type="entry name" value="MetI-like"/>
    <property type="match status" value="1"/>
</dbReference>
<dbReference type="SUPFAM" id="SSF47413">
    <property type="entry name" value="lambda repressor-like DNA-binding domains"/>
    <property type="match status" value="1"/>
</dbReference>
<name>B7ARA0_9FIRM</name>
<evidence type="ECO:0000256" key="6">
    <source>
        <dbReference type="ARBA" id="ARBA00023032"/>
    </source>
</evidence>
<reference evidence="12 13" key="1">
    <citation type="submission" date="2008-11" db="EMBL/GenBank/DDBJ databases">
        <title>Draft genome sequence of Bacteroides pectinophilus (ATCC 43243).</title>
        <authorList>
            <person name="Sudarsanam P."/>
            <person name="Ley R."/>
            <person name="Guruge J."/>
            <person name="Turnbaugh P.J."/>
            <person name="Mahowald M."/>
            <person name="Liep D."/>
            <person name="Gordon J."/>
        </authorList>
    </citation>
    <scope>NUCLEOTIDE SEQUENCE [LARGE SCALE GENOMIC DNA]</scope>
    <source>
        <strain evidence="12 13">ATCC 43243</strain>
    </source>
</reference>
<dbReference type="Pfam" id="PF00532">
    <property type="entry name" value="Peripla_BP_1"/>
    <property type="match status" value="1"/>
</dbReference>
<evidence type="ECO:0000259" key="10">
    <source>
        <dbReference type="PROSITE" id="PS50928"/>
    </source>
</evidence>
<gene>
    <name evidence="12" type="ORF">BACPEC_01210</name>
</gene>
<evidence type="ECO:0000313" key="13">
    <source>
        <dbReference type="Proteomes" id="UP000003136"/>
    </source>
</evidence>
<evidence type="ECO:0000256" key="7">
    <source>
        <dbReference type="ARBA" id="ARBA00023136"/>
    </source>
</evidence>
<organism evidence="12 13">
    <name type="scientific">[Bacteroides] pectinophilus ATCC 43243</name>
    <dbReference type="NCBI Taxonomy" id="483218"/>
    <lineage>
        <taxon>Bacteria</taxon>
        <taxon>Bacillati</taxon>
        <taxon>Bacillota</taxon>
        <taxon>Clostridia</taxon>
        <taxon>Eubacteriales</taxon>
    </lineage>
</organism>
<dbReference type="InterPro" id="IPR035906">
    <property type="entry name" value="MetI-like_sf"/>
</dbReference>
<proteinExistence type="predicted"/>
<dbReference type="InterPro" id="IPR001761">
    <property type="entry name" value="Peripla_BP/Lac1_sug-bd_dom"/>
</dbReference>
<evidence type="ECO:0000256" key="1">
    <source>
        <dbReference type="ARBA" id="ARBA00004141"/>
    </source>
</evidence>
<feature type="domain" description="HTH lacI-type" evidence="11">
    <location>
        <begin position="1"/>
        <end position="57"/>
    </location>
</feature>
<feature type="transmembrane region" description="Helical" evidence="9">
    <location>
        <begin position="421"/>
        <end position="447"/>
    </location>
</feature>
<dbReference type="InterPro" id="IPR000515">
    <property type="entry name" value="MetI-like"/>
</dbReference>
<dbReference type="InterPro" id="IPR000843">
    <property type="entry name" value="HTH_LacI"/>
</dbReference>
<evidence type="ECO:0000259" key="11">
    <source>
        <dbReference type="PROSITE" id="PS50932"/>
    </source>
</evidence>
<feature type="transmembrane region" description="Helical" evidence="9">
    <location>
        <begin position="467"/>
        <end position="487"/>
    </location>
</feature>
<comment type="subcellular location">
    <subcellularLocation>
        <location evidence="1">Membrane</location>
        <topology evidence="1">Multi-pass membrane protein</topology>
    </subcellularLocation>
</comment>
<evidence type="ECO:0000256" key="2">
    <source>
        <dbReference type="ARBA" id="ARBA00011779"/>
    </source>
</evidence>
<comment type="function">
    <text evidence="8">Part of the ABC transporter complex CysAWTP (TC 3.A.1.6.1) involved in sulfate/thiosulfate import. Probably responsible for the translocation of the substrate across the membrane.</text>
</comment>
<evidence type="ECO:0000256" key="5">
    <source>
        <dbReference type="ARBA" id="ARBA00022989"/>
    </source>
</evidence>
<dbReference type="PANTHER" id="PTHR30406">
    <property type="entry name" value="SULFATE TRANSPORT SYSTEM PERMEASE PROTEIN"/>
    <property type="match status" value="1"/>
</dbReference>
<protein>
    <recommendedName>
        <fullName evidence="14">HTH lacI-type domain-containing protein</fullName>
    </recommendedName>
</protein>
<dbReference type="PROSITE" id="PS50932">
    <property type="entry name" value="HTH_LACI_2"/>
    <property type="match status" value="1"/>
</dbReference>
<accession>B7ARA0</accession>
<evidence type="ECO:0000313" key="12">
    <source>
        <dbReference type="EMBL" id="EEC58222.1"/>
    </source>
</evidence>
<dbReference type="eggNOG" id="COG1609">
    <property type="taxonomic scope" value="Bacteria"/>
</dbReference>
<feature type="transmembrane region" description="Helical" evidence="9">
    <location>
        <begin position="357"/>
        <end position="380"/>
    </location>
</feature>
<dbReference type="Gene3D" id="3.40.50.2300">
    <property type="match status" value="2"/>
</dbReference>
<dbReference type="PROSITE" id="PS50928">
    <property type="entry name" value="ABC_TM1"/>
    <property type="match status" value="1"/>
</dbReference>